<evidence type="ECO:0000256" key="1">
    <source>
        <dbReference type="ARBA" id="ARBA00010804"/>
    </source>
</evidence>
<dbReference type="InterPro" id="IPR017896">
    <property type="entry name" value="4Fe4S_Fe-S-bd"/>
</dbReference>
<evidence type="ECO:0000256" key="10">
    <source>
        <dbReference type="ARBA" id="ARBA00049578"/>
    </source>
</evidence>
<keyword evidence="2" id="KW-0479">Metal-binding</keyword>
<dbReference type="PANTHER" id="PTHR43073">
    <property type="entry name" value="DIHYDROPYRIMIDINE DEHYDROGENASE [NADP(+)]"/>
    <property type="match status" value="1"/>
</dbReference>
<sequence>MSRKLQTSFCGIQLENPCILSSAPPTQNKEGIAKALRLGWAGAVTKTCTCDDLITGDAANRFAVLRHSDRSIAGFENIEGLTHYPISYWEQAVRELKQEFPNKVIIASIMADDRCEKWQELALRMEAAGADAIELNLSCPHFRIESAMGAEIGKNEDQSANITAWVKKVVNIPIIVKLTPNVNNIQNIARAVIQAGAAALSTINTVQALMGVDIDTFEPLPIVDGHSAFGGYSGSAVKPIGLRCVAQLAQVAKVPIHGIGGISKWQDIIEYMAVGACCVQIGTAVMLNGYQIITTILQGLEEYVERKGIADLNAIIGASLSKITVRERLNMAWGAQSAVAVPEKCTNCAKCFIVCSESGKAAIQFIDKRITVDQELCDGCSLCTHVCPHGVLALLGVIG</sequence>
<dbReference type="Gene3D" id="3.30.70.20">
    <property type="match status" value="1"/>
</dbReference>
<evidence type="ECO:0000259" key="13">
    <source>
        <dbReference type="PROSITE" id="PS51379"/>
    </source>
</evidence>
<evidence type="ECO:0000256" key="9">
    <source>
        <dbReference type="ARBA" id="ARBA00048792"/>
    </source>
</evidence>
<dbReference type="PANTHER" id="PTHR43073:SF2">
    <property type="entry name" value="DIHYDROPYRIMIDINE DEHYDROGENASE [NADP(+)]"/>
    <property type="match status" value="1"/>
</dbReference>
<name>A0ABZ3IHS4_9FIRM</name>
<evidence type="ECO:0000256" key="8">
    <source>
        <dbReference type="ARBA" id="ARBA00047685"/>
    </source>
</evidence>
<evidence type="ECO:0000256" key="7">
    <source>
        <dbReference type="ARBA" id="ARBA00032722"/>
    </source>
</evidence>
<dbReference type="EMBL" id="CP155573">
    <property type="protein sequence ID" value="XFO65206.1"/>
    <property type="molecule type" value="Genomic_DNA"/>
</dbReference>
<dbReference type="Proteomes" id="UP000216752">
    <property type="component" value="Chromosome"/>
</dbReference>
<keyword evidence="3 14" id="KW-0560">Oxidoreductase</keyword>
<dbReference type="SUPFAM" id="SSF51395">
    <property type="entry name" value="FMN-linked oxidoreductases"/>
    <property type="match status" value="1"/>
</dbReference>
<gene>
    <name evidence="14" type="primary">preA</name>
    <name evidence="14" type="ORF">SPSIL_013150</name>
</gene>
<dbReference type="PROSITE" id="PS00198">
    <property type="entry name" value="4FE4S_FER_1"/>
    <property type="match status" value="1"/>
</dbReference>
<dbReference type="Pfam" id="PF01180">
    <property type="entry name" value="DHO_dh"/>
    <property type="match status" value="1"/>
</dbReference>
<dbReference type="InterPro" id="IPR013785">
    <property type="entry name" value="Aldolase_TIM"/>
</dbReference>
<evidence type="ECO:0000256" key="6">
    <source>
        <dbReference type="ARBA" id="ARBA00030119"/>
    </source>
</evidence>
<comment type="catalytic activity">
    <reaction evidence="9">
        <text>5,6-dihydrouracil + NAD(+) = uracil + NADH + H(+)</text>
        <dbReference type="Rhea" id="RHEA:20189"/>
        <dbReference type="ChEBI" id="CHEBI:15378"/>
        <dbReference type="ChEBI" id="CHEBI:15901"/>
        <dbReference type="ChEBI" id="CHEBI:17568"/>
        <dbReference type="ChEBI" id="CHEBI:57540"/>
        <dbReference type="ChEBI" id="CHEBI:57945"/>
        <dbReference type="EC" id="1.3.1.1"/>
    </reaction>
</comment>
<keyword evidence="15" id="KW-1185">Reference proteome</keyword>
<reference evidence="14" key="1">
    <citation type="submission" date="2024-05" db="EMBL/GenBank/DDBJ databases">
        <title>Isolation and characterization of Sporomusa carbonis sp. nov., a carboxydotrophic hydrogenogen in the genus of Sporomusa isolated from a charcoal burning pile.</title>
        <authorList>
            <person name="Boeer T."/>
            <person name="Rosenbaum F."/>
            <person name="Eysell L."/>
            <person name="Mueller V."/>
            <person name="Daniel R."/>
            <person name="Poehlein A."/>
        </authorList>
    </citation>
    <scope>NUCLEOTIDE SEQUENCE [LARGE SCALE GENOMIC DNA]</scope>
    <source>
        <strain evidence="14">DSM 10669</strain>
    </source>
</reference>
<comment type="subunit">
    <text evidence="11">Heterotetramer of 2 PreA and 2 PreT subunits.</text>
</comment>
<dbReference type="NCBIfam" id="NF006183">
    <property type="entry name" value="PRK08318.1"/>
    <property type="match status" value="1"/>
</dbReference>
<dbReference type="RefSeq" id="WP_094605536.1">
    <property type="nucleotide sequence ID" value="NZ_CP155573.1"/>
</dbReference>
<evidence type="ECO:0000256" key="12">
    <source>
        <dbReference type="ARBA" id="ARBA00049728"/>
    </source>
</evidence>
<feature type="domain" description="4Fe-4S ferredoxin-type" evidence="13">
    <location>
        <begin position="368"/>
        <end position="397"/>
    </location>
</feature>
<comment type="function">
    <text evidence="10">Involved in pyrimidine base degradation. Catalyzes physiologically the reduction of uracil to 5,6-dihydrouracil (DHU) by using NADH as a specific cosubstrate. It also catalyzes the reverse reaction and the reduction of thymine to 5,6-dihydrothymine (DHT).</text>
</comment>
<evidence type="ECO:0000256" key="4">
    <source>
        <dbReference type="ARBA" id="ARBA00023004"/>
    </source>
</evidence>
<comment type="catalytic activity">
    <reaction evidence="8">
        <text>5,6-dihydrothymine + NAD(+) = thymine + NADH + H(+)</text>
        <dbReference type="Rhea" id="RHEA:28791"/>
        <dbReference type="ChEBI" id="CHEBI:15378"/>
        <dbReference type="ChEBI" id="CHEBI:17821"/>
        <dbReference type="ChEBI" id="CHEBI:27468"/>
        <dbReference type="ChEBI" id="CHEBI:57540"/>
        <dbReference type="ChEBI" id="CHEBI:57945"/>
        <dbReference type="EC" id="1.3.1.1"/>
    </reaction>
</comment>
<dbReference type="GO" id="GO:0004159">
    <property type="term" value="F:dihydropyrimidine dehydrogenase (NAD+) activity"/>
    <property type="evidence" value="ECO:0007669"/>
    <property type="project" value="UniProtKB-EC"/>
</dbReference>
<evidence type="ECO:0000313" key="14">
    <source>
        <dbReference type="EMBL" id="XFO65206.1"/>
    </source>
</evidence>
<accession>A0ABZ3IHS4</accession>
<dbReference type="Pfam" id="PF14697">
    <property type="entry name" value="Fer4_21"/>
    <property type="match status" value="1"/>
</dbReference>
<dbReference type="PROSITE" id="PS51379">
    <property type="entry name" value="4FE4S_FER_2"/>
    <property type="match status" value="1"/>
</dbReference>
<evidence type="ECO:0000256" key="11">
    <source>
        <dbReference type="ARBA" id="ARBA00049714"/>
    </source>
</evidence>
<protein>
    <recommendedName>
        <fullName evidence="12">dihydrouracil dehydrogenase (NAD(+))</fullName>
        <ecNumber evidence="12">1.3.1.1</ecNumber>
    </recommendedName>
    <alternativeName>
        <fullName evidence="7">Dihydrothymine dehydrogenase</fullName>
    </alternativeName>
    <alternativeName>
        <fullName evidence="6">Dihydrouracil dehydrogenase</fullName>
    </alternativeName>
</protein>
<evidence type="ECO:0000256" key="5">
    <source>
        <dbReference type="ARBA" id="ARBA00023014"/>
    </source>
</evidence>
<evidence type="ECO:0000256" key="2">
    <source>
        <dbReference type="ARBA" id="ARBA00022723"/>
    </source>
</evidence>
<organism evidence="14 15">
    <name type="scientific">Sporomusa silvacetica DSM 10669</name>
    <dbReference type="NCBI Taxonomy" id="1123289"/>
    <lineage>
        <taxon>Bacteria</taxon>
        <taxon>Bacillati</taxon>
        <taxon>Bacillota</taxon>
        <taxon>Negativicutes</taxon>
        <taxon>Selenomonadales</taxon>
        <taxon>Sporomusaceae</taxon>
        <taxon>Sporomusa</taxon>
    </lineage>
</organism>
<proteinExistence type="inferred from homology"/>
<dbReference type="InterPro" id="IPR017900">
    <property type="entry name" value="4Fe4S_Fe_S_CS"/>
</dbReference>
<evidence type="ECO:0000313" key="15">
    <source>
        <dbReference type="Proteomes" id="UP000216752"/>
    </source>
</evidence>
<keyword evidence="5" id="KW-0411">Iron-sulfur</keyword>
<keyword evidence="4" id="KW-0408">Iron</keyword>
<dbReference type="Gene3D" id="3.20.20.70">
    <property type="entry name" value="Aldolase class I"/>
    <property type="match status" value="1"/>
</dbReference>
<dbReference type="EC" id="1.3.1.1" evidence="12"/>
<comment type="similarity">
    <text evidence="1">Belongs to the dihydropyrimidine dehydrogenase family.</text>
</comment>
<evidence type="ECO:0000256" key="3">
    <source>
        <dbReference type="ARBA" id="ARBA00023002"/>
    </source>
</evidence>
<dbReference type="SUPFAM" id="SSF54862">
    <property type="entry name" value="4Fe-4S ferredoxins"/>
    <property type="match status" value="1"/>
</dbReference>
<dbReference type="InterPro" id="IPR005720">
    <property type="entry name" value="Dihydroorotate_DH_cat"/>
</dbReference>